<protein>
    <recommendedName>
        <fullName evidence="3">N-acetyltransferase domain-containing protein</fullName>
    </recommendedName>
</protein>
<accession>A0ABY5VQ60</accession>
<reference evidence="1" key="1">
    <citation type="submission" date="2021-04" db="EMBL/GenBank/DDBJ databases">
        <authorList>
            <person name="Hartkoorn R.C."/>
            <person name="Beaudoing E."/>
            <person name="Hot D."/>
        </authorList>
    </citation>
    <scope>NUCLEOTIDE SEQUENCE</scope>
    <source>
        <strain evidence="1">NRRL B-16292</strain>
    </source>
</reference>
<reference evidence="1" key="2">
    <citation type="submission" date="2022-09" db="EMBL/GenBank/DDBJ databases">
        <title>Biosynthetic gene clusters of Dactylosporangioum fulvum.</title>
        <authorList>
            <person name="Caradec T."/>
        </authorList>
    </citation>
    <scope>NUCLEOTIDE SEQUENCE</scope>
    <source>
        <strain evidence="1">NRRL B-16292</strain>
    </source>
</reference>
<evidence type="ECO:0000313" key="1">
    <source>
        <dbReference type="EMBL" id="UWP79254.1"/>
    </source>
</evidence>
<proteinExistence type="predicted"/>
<sequence length="127" mass="13495">MAELRLVRRVPPGRRAVTRRALSTAPLDKLLSDGTEWWELIDPADDDEHPAAAVAAVRPDGTIVRLVGVATPPGRSDLAVQVLIALVNALRATSASRLVAAPPAHGEELLRQAGFGPYEDGSYAVDL</sequence>
<name>A0ABY5VQ60_9ACTN</name>
<dbReference type="RefSeq" id="WP_259856874.1">
    <property type="nucleotide sequence ID" value="NZ_BAAAST010000106.1"/>
</dbReference>
<keyword evidence="2" id="KW-1185">Reference proteome</keyword>
<organism evidence="1 2">
    <name type="scientific">Dactylosporangium fulvum</name>
    <dbReference type="NCBI Taxonomy" id="53359"/>
    <lineage>
        <taxon>Bacteria</taxon>
        <taxon>Bacillati</taxon>
        <taxon>Actinomycetota</taxon>
        <taxon>Actinomycetes</taxon>
        <taxon>Micromonosporales</taxon>
        <taxon>Micromonosporaceae</taxon>
        <taxon>Dactylosporangium</taxon>
    </lineage>
</organism>
<dbReference type="Proteomes" id="UP001059617">
    <property type="component" value="Chromosome"/>
</dbReference>
<gene>
    <name evidence="1" type="ORF">Dfulv_29285</name>
</gene>
<evidence type="ECO:0008006" key="3">
    <source>
        <dbReference type="Google" id="ProtNLM"/>
    </source>
</evidence>
<evidence type="ECO:0000313" key="2">
    <source>
        <dbReference type="Proteomes" id="UP001059617"/>
    </source>
</evidence>
<dbReference type="EMBL" id="CP073720">
    <property type="protein sequence ID" value="UWP79254.1"/>
    <property type="molecule type" value="Genomic_DNA"/>
</dbReference>